<name>A0ABT9W8B8_9BACL</name>
<accession>A0ABT9W8B8</accession>
<evidence type="ECO:0000313" key="7">
    <source>
        <dbReference type="Proteomes" id="UP001233836"/>
    </source>
</evidence>
<keyword evidence="4" id="KW-0472">Membrane</keyword>
<evidence type="ECO:0000313" key="6">
    <source>
        <dbReference type="EMBL" id="MDQ0169385.1"/>
    </source>
</evidence>
<feature type="transmembrane region" description="Helical" evidence="4">
    <location>
        <begin position="12"/>
        <end position="32"/>
    </location>
</feature>
<comment type="catalytic activity">
    <reaction evidence="3">
        <text>3',5'-cyclic UMP + H2O = UMP + H(+)</text>
        <dbReference type="Rhea" id="RHEA:70575"/>
        <dbReference type="ChEBI" id="CHEBI:15377"/>
        <dbReference type="ChEBI" id="CHEBI:15378"/>
        <dbReference type="ChEBI" id="CHEBI:57865"/>
        <dbReference type="ChEBI" id="CHEBI:184387"/>
    </reaction>
    <physiologicalReaction direction="left-to-right" evidence="3">
        <dbReference type="Rhea" id="RHEA:70576"/>
    </physiologicalReaction>
</comment>
<dbReference type="RefSeq" id="WP_307213422.1">
    <property type="nucleotide sequence ID" value="NZ_JAUSTI010000002.1"/>
</dbReference>
<keyword evidence="4" id="KW-1133">Transmembrane helix</keyword>
<dbReference type="EMBL" id="JAUSTI010000002">
    <property type="protein sequence ID" value="MDQ0169385.1"/>
    <property type="molecule type" value="Genomic_DNA"/>
</dbReference>
<comment type="function">
    <text evidence="2">Counteracts the endogenous Pycsar antiviral defense system. Phosphodiesterase that enables metal-dependent hydrolysis of host cyclic nucleotide Pycsar defense signals such as cCMP and cUMP.</text>
</comment>
<keyword evidence="7" id="KW-1185">Reference proteome</keyword>
<dbReference type="Pfam" id="PF12706">
    <property type="entry name" value="Lactamase_B_2"/>
    <property type="match status" value="1"/>
</dbReference>
<dbReference type="Proteomes" id="UP001233836">
    <property type="component" value="Unassembled WGS sequence"/>
</dbReference>
<proteinExistence type="predicted"/>
<dbReference type="PANTHER" id="PTHR15032:SF4">
    <property type="entry name" value="N-ACYL-PHOSPHATIDYLETHANOLAMINE-HYDROLYZING PHOSPHOLIPASE D"/>
    <property type="match status" value="1"/>
</dbReference>
<sequence>MKRKGRLKKMVLYILTSILLIIVGALLFMLLYPSFGGNPSKEQKETYNQLENYTNGKFVNEVTSKSDFDSWKTLFEGTTDGAAGKEKKPSSPQPVAEIDWNKVNNDEDSITWLGHSTYLLSMDNRKMLIDPMLESVASPVSFVGSKRYPYSTDIYSTIVSKMPTIDAVLITHDHYDHLDYTTVVELKDKVSRFIVPLGVSGHLVRWGVPASQITELNWWDEMDFEGITLALGPARHFSGRSLFNMNSTLWGSWVISGTENRLFISGDGGYGAHFEEIGRKYGPFDLAIIEGGQYDKKWSDIHMIPEQSIQASLDVNTTKMMLSHWGAFTLASHDWRDPIQRAIKAAKEKDVDIVVPQIGETLSISALKPALPSWWDGNSEIEG</sequence>
<protein>
    <submittedName>
        <fullName evidence="6">L-ascorbate metabolism protein UlaG (Beta-lactamase superfamily)</fullName>
    </submittedName>
</protein>
<gene>
    <name evidence="6" type="ORF">J2T19_000825</name>
</gene>
<comment type="catalytic activity">
    <reaction evidence="1">
        <text>3',5'-cyclic CMP + H2O = CMP + H(+)</text>
        <dbReference type="Rhea" id="RHEA:72675"/>
        <dbReference type="ChEBI" id="CHEBI:15377"/>
        <dbReference type="ChEBI" id="CHEBI:15378"/>
        <dbReference type="ChEBI" id="CHEBI:58003"/>
        <dbReference type="ChEBI" id="CHEBI:60377"/>
    </reaction>
    <physiologicalReaction direction="left-to-right" evidence="1">
        <dbReference type="Rhea" id="RHEA:72676"/>
    </physiologicalReaction>
</comment>
<organism evidence="6 7">
    <name type="scientific">Paenibacillus tundrae</name>
    <dbReference type="NCBI Taxonomy" id="528187"/>
    <lineage>
        <taxon>Bacteria</taxon>
        <taxon>Bacillati</taxon>
        <taxon>Bacillota</taxon>
        <taxon>Bacilli</taxon>
        <taxon>Bacillales</taxon>
        <taxon>Paenibacillaceae</taxon>
        <taxon>Paenibacillus</taxon>
    </lineage>
</organism>
<evidence type="ECO:0000256" key="4">
    <source>
        <dbReference type="SAM" id="Phobius"/>
    </source>
</evidence>
<reference evidence="6 7" key="1">
    <citation type="submission" date="2023-07" db="EMBL/GenBank/DDBJ databases">
        <title>Sorghum-associated microbial communities from plants grown in Nebraska, USA.</title>
        <authorList>
            <person name="Schachtman D."/>
        </authorList>
    </citation>
    <scope>NUCLEOTIDE SEQUENCE [LARGE SCALE GENOMIC DNA]</scope>
    <source>
        <strain evidence="6 7">DS1314</strain>
    </source>
</reference>
<dbReference type="Gene3D" id="3.60.15.10">
    <property type="entry name" value="Ribonuclease Z/Hydroxyacylglutathione hydrolase-like"/>
    <property type="match status" value="1"/>
</dbReference>
<dbReference type="InterPro" id="IPR024884">
    <property type="entry name" value="NAPE-PLD"/>
</dbReference>
<evidence type="ECO:0000256" key="2">
    <source>
        <dbReference type="ARBA" id="ARBA00034301"/>
    </source>
</evidence>
<evidence type="ECO:0000259" key="5">
    <source>
        <dbReference type="Pfam" id="PF12706"/>
    </source>
</evidence>
<dbReference type="InterPro" id="IPR001279">
    <property type="entry name" value="Metallo-B-lactamas"/>
</dbReference>
<dbReference type="PIRSF" id="PIRSF038896">
    <property type="entry name" value="NAPE-PLD"/>
    <property type="match status" value="1"/>
</dbReference>
<evidence type="ECO:0000256" key="1">
    <source>
        <dbReference type="ARBA" id="ARBA00034221"/>
    </source>
</evidence>
<dbReference type="InterPro" id="IPR036866">
    <property type="entry name" value="RibonucZ/Hydroxyglut_hydro"/>
</dbReference>
<dbReference type="PANTHER" id="PTHR15032">
    <property type="entry name" value="N-ACYL-PHOSPHATIDYLETHANOLAMINE-HYDROLYZING PHOSPHOLIPASE D"/>
    <property type="match status" value="1"/>
</dbReference>
<comment type="caution">
    <text evidence="6">The sequence shown here is derived from an EMBL/GenBank/DDBJ whole genome shotgun (WGS) entry which is preliminary data.</text>
</comment>
<dbReference type="SUPFAM" id="SSF56281">
    <property type="entry name" value="Metallo-hydrolase/oxidoreductase"/>
    <property type="match status" value="1"/>
</dbReference>
<feature type="domain" description="Metallo-beta-lactamase" evidence="5">
    <location>
        <begin position="126"/>
        <end position="325"/>
    </location>
</feature>
<evidence type="ECO:0000256" key="3">
    <source>
        <dbReference type="ARBA" id="ARBA00048505"/>
    </source>
</evidence>
<keyword evidence="4" id="KW-0812">Transmembrane</keyword>